<feature type="domain" description="Rhodopsin" evidence="8">
    <location>
        <begin position="28"/>
        <end position="268"/>
    </location>
</feature>
<dbReference type="AlphaFoldDB" id="W3XRG5"/>
<dbReference type="HOGENOM" id="CLU_028200_3_4_1"/>
<comment type="similarity">
    <text evidence="5">Belongs to the SAT4 family.</text>
</comment>
<evidence type="ECO:0000256" key="7">
    <source>
        <dbReference type="SAM" id="Phobius"/>
    </source>
</evidence>
<evidence type="ECO:0000256" key="2">
    <source>
        <dbReference type="ARBA" id="ARBA00022692"/>
    </source>
</evidence>
<gene>
    <name evidence="9" type="ORF">PFICI_01930</name>
</gene>
<organism evidence="9 10">
    <name type="scientific">Pestalotiopsis fici (strain W106-1 / CGMCC3.15140)</name>
    <dbReference type="NCBI Taxonomy" id="1229662"/>
    <lineage>
        <taxon>Eukaryota</taxon>
        <taxon>Fungi</taxon>
        <taxon>Dikarya</taxon>
        <taxon>Ascomycota</taxon>
        <taxon>Pezizomycotina</taxon>
        <taxon>Sordariomycetes</taxon>
        <taxon>Xylariomycetidae</taxon>
        <taxon>Amphisphaeriales</taxon>
        <taxon>Sporocadaceae</taxon>
        <taxon>Pestalotiopsis</taxon>
    </lineage>
</organism>
<dbReference type="OMA" id="MICATLM"/>
<dbReference type="OrthoDB" id="3923077at2759"/>
<dbReference type="Proteomes" id="UP000030651">
    <property type="component" value="Unassembled WGS sequence"/>
</dbReference>
<dbReference type="PANTHER" id="PTHR33048">
    <property type="entry name" value="PTH11-LIKE INTEGRAL MEMBRANE PROTEIN (AFU_ORTHOLOGUE AFUA_5G11245)"/>
    <property type="match status" value="1"/>
</dbReference>
<feature type="region of interest" description="Disordered" evidence="6">
    <location>
        <begin position="325"/>
        <end position="388"/>
    </location>
</feature>
<dbReference type="Pfam" id="PF20684">
    <property type="entry name" value="Fung_rhodopsin"/>
    <property type="match status" value="1"/>
</dbReference>
<feature type="transmembrane region" description="Helical" evidence="7">
    <location>
        <begin position="12"/>
        <end position="32"/>
    </location>
</feature>
<dbReference type="EMBL" id="KI912109">
    <property type="protein sequence ID" value="ETS88102.1"/>
    <property type="molecule type" value="Genomic_DNA"/>
</dbReference>
<keyword evidence="2 7" id="KW-0812">Transmembrane</keyword>
<accession>W3XRG5</accession>
<comment type="subcellular location">
    <subcellularLocation>
        <location evidence="1">Membrane</location>
        <topology evidence="1">Multi-pass membrane protein</topology>
    </subcellularLocation>
</comment>
<evidence type="ECO:0000313" key="10">
    <source>
        <dbReference type="Proteomes" id="UP000030651"/>
    </source>
</evidence>
<dbReference type="InterPro" id="IPR052337">
    <property type="entry name" value="SAT4-like"/>
</dbReference>
<evidence type="ECO:0000256" key="3">
    <source>
        <dbReference type="ARBA" id="ARBA00022989"/>
    </source>
</evidence>
<evidence type="ECO:0000256" key="4">
    <source>
        <dbReference type="ARBA" id="ARBA00023136"/>
    </source>
</evidence>
<dbReference type="InParanoid" id="W3XRG5"/>
<protein>
    <recommendedName>
        <fullName evidence="8">Rhodopsin domain-containing protein</fullName>
    </recommendedName>
</protein>
<keyword evidence="10" id="KW-1185">Reference proteome</keyword>
<sequence>MDLSRDRSPNLMIMDVLFISLASISCLLRCYTRVFVVRAFGIDDWLMLVAMLFYVLYIVSGLISAAHGSGRHQDTLSDADLSIAMRNWWLCYLWYDACMVFARLSIGIFFLRLTVKRLHRYLMYFVMVTTVLFGLVFLGVAIGECTPAPYFWDKTIEGGWCVDDRIIVALMYVYSASSLFSDATYAIFPIFLMKGLQMDRKTKYAVMPILGLGWVASIAVLIRFAYLTTLASEDFTYDAITIAILSSAEQGLAITAGNLVTLRPLFTRKFGLWSSLARDGNSAANQHPPTIGAVDRAKGRAASAASDPSDVGLATFLRGYATDEESGVPMKSHDGALEQQSVDTTTDGSGASQKRNSHVWCAPMEDENESQNGLHHQSSRDTLTDITKAMPATFLAREGRLRDSGGT</sequence>
<feature type="transmembrane region" description="Helical" evidence="7">
    <location>
        <begin position="44"/>
        <end position="67"/>
    </location>
</feature>
<keyword evidence="3 7" id="KW-1133">Transmembrane helix</keyword>
<evidence type="ECO:0000256" key="6">
    <source>
        <dbReference type="SAM" id="MobiDB-lite"/>
    </source>
</evidence>
<feature type="transmembrane region" description="Helical" evidence="7">
    <location>
        <begin position="166"/>
        <end position="192"/>
    </location>
</feature>
<dbReference type="eggNOG" id="ENOG502SMC3">
    <property type="taxonomic scope" value="Eukaryota"/>
</dbReference>
<reference evidence="10" key="1">
    <citation type="journal article" date="2015" name="BMC Genomics">
        <title>Genomic and transcriptomic analysis of the endophytic fungus Pestalotiopsis fici reveals its lifestyle and high potential for synthesis of natural products.</title>
        <authorList>
            <person name="Wang X."/>
            <person name="Zhang X."/>
            <person name="Liu L."/>
            <person name="Xiang M."/>
            <person name="Wang W."/>
            <person name="Sun X."/>
            <person name="Che Y."/>
            <person name="Guo L."/>
            <person name="Liu G."/>
            <person name="Guo L."/>
            <person name="Wang C."/>
            <person name="Yin W.B."/>
            <person name="Stadler M."/>
            <person name="Zhang X."/>
            <person name="Liu X."/>
        </authorList>
    </citation>
    <scope>NUCLEOTIDE SEQUENCE [LARGE SCALE GENOMIC DNA]</scope>
    <source>
        <strain evidence="10">W106-1 / CGMCC3.15140</strain>
    </source>
</reference>
<evidence type="ECO:0000313" key="9">
    <source>
        <dbReference type="EMBL" id="ETS88102.1"/>
    </source>
</evidence>
<feature type="transmembrane region" description="Helical" evidence="7">
    <location>
        <begin position="122"/>
        <end position="142"/>
    </location>
</feature>
<name>W3XRG5_PESFW</name>
<proteinExistence type="inferred from homology"/>
<feature type="transmembrane region" description="Helical" evidence="7">
    <location>
        <begin position="87"/>
        <end position="110"/>
    </location>
</feature>
<dbReference type="PROSITE" id="PS51257">
    <property type="entry name" value="PROKAR_LIPOPROTEIN"/>
    <property type="match status" value="1"/>
</dbReference>
<feature type="transmembrane region" description="Helical" evidence="7">
    <location>
        <begin position="204"/>
        <end position="227"/>
    </location>
</feature>
<dbReference type="GeneID" id="19266943"/>
<dbReference type="KEGG" id="pfy:PFICI_01930"/>
<feature type="transmembrane region" description="Helical" evidence="7">
    <location>
        <begin position="239"/>
        <end position="260"/>
    </location>
</feature>
<evidence type="ECO:0000259" key="8">
    <source>
        <dbReference type="Pfam" id="PF20684"/>
    </source>
</evidence>
<dbReference type="RefSeq" id="XP_007828702.1">
    <property type="nucleotide sequence ID" value="XM_007830511.1"/>
</dbReference>
<dbReference type="PANTHER" id="PTHR33048:SF96">
    <property type="entry name" value="INTEGRAL MEMBRANE PROTEIN"/>
    <property type="match status" value="1"/>
</dbReference>
<evidence type="ECO:0000256" key="1">
    <source>
        <dbReference type="ARBA" id="ARBA00004141"/>
    </source>
</evidence>
<evidence type="ECO:0000256" key="5">
    <source>
        <dbReference type="ARBA" id="ARBA00038359"/>
    </source>
</evidence>
<keyword evidence="4 7" id="KW-0472">Membrane</keyword>
<feature type="compositionally biased region" description="Polar residues" evidence="6">
    <location>
        <begin position="338"/>
        <end position="354"/>
    </location>
</feature>
<dbReference type="InterPro" id="IPR049326">
    <property type="entry name" value="Rhodopsin_dom_fungi"/>
</dbReference>
<dbReference type="GO" id="GO:0016020">
    <property type="term" value="C:membrane"/>
    <property type="evidence" value="ECO:0007669"/>
    <property type="project" value="UniProtKB-SubCell"/>
</dbReference>